<evidence type="ECO:0000313" key="2">
    <source>
        <dbReference type="Proteomes" id="UP000886520"/>
    </source>
</evidence>
<sequence length="204" mass="22113">MNLVEQIKAILDLLSSPSYASNVEQETIFGLSLLPALRWLDLDHCDILEFEKQGVQRSPDGGDVVVLELVGEETGIQSCGLVSLVLYLWSCIISYCGPQQRYITSTGRRDGLVSASSVVDDNTGSHCSSPLLPDSLMFLRLHGCNAIADLSCLGQGQRVLQSLAFLIISSCKWLPDITSWSSCNEAGSPFILEGLKAYISTGHC</sequence>
<comment type="caution">
    <text evidence="1">The sequence shown here is derived from an EMBL/GenBank/DDBJ whole genome shotgun (WGS) entry which is preliminary data.</text>
</comment>
<evidence type="ECO:0000313" key="1">
    <source>
        <dbReference type="EMBL" id="KAI5062311.1"/>
    </source>
</evidence>
<keyword evidence="2" id="KW-1185">Reference proteome</keyword>
<name>A0A9D4U8I0_ADICA</name>
<reference evidence="1" key="1">
    <citation type="submission" date="2021-01" db="EMBL/GenBank/DDBJ databases">
        <title>Adiantum capillus-veneris genome.</title>
        <authorList>
            <person name="Fang Y."/>
            <person name="Liao Q."/>
        </authorList>
    </citation>
    <scope>NUCLEOTIDE SEQUENCE</scope>
    <source>
        <strain evidence="1">H3</strain>
        <tissue evidence="1">Leaf</tissue>
    </source>
</reference>
<accession>A0A9D4U8I0</accession>
<gene>
    <name evidence="1" type="ORF">GOP47_0022850</name>
</gene>
<dbReference type="Proteomes" id="UP000886520">
    <property type="component" value="Chromosome 22"/>
</dbReference>
<dbReference type="EMBL" id="JABFUD020000022">
    <property type="protein sequence ID" value="KAI5062311.1"/>
    <property type="molecule type" value="Genomic_DNA"/>
</dbReference>
<dbReference type="AlphaFoldDB" id="A0A9D4U8I0"/>
<proteinExistence type="predicted"/>
<organism evidence="1 2">
    <name type="scientific">Adiantum capillus-veneris</name>
    <name type="common">Maidenhair fern</name>
    <dbReference type="NCBI Taxonomy" id="13818"/>
    <lineage>
        <taxon>Eukaryota</taxon>
        <taxon>Viridiplantae</taxon>
        <taxon>Streptophyta</taxon>
        <taxon>Embryophyta</taxon>
        <taxon>Tracheophyta</taxon>
        <taxon>Polypodiopsida</taxon>
        <taxon>Polypodiidae</taxon>
        <taxon>Polypodiales</taxon>
        <taxon>Pteridineae</taxon>
        <taxon>Pteridaceae</taxon>
        <taxon>Vittarioideae</taxon>
        <taxon>Adiantum</taxon>
    </lineage>
</organism>
<protein>
    <submittedName>
        <fullName evidence="1">Uncharacterized protein</fullName>
    </submittedName>
</protein>